<accession>A0AAV4ERL4</accession>
<reference evidence="2 3" key="1">
    <citation type="journal article" date="2021" name="Elife">
        <title>Chloroplast acquisition without the gene transfer in kleptoplastic sea slugs, Plakobranchus ocellatus.</title>
        <authorList>
            <person name="Maeda T."/>
            <person name="Takahashi S."/>
            <person name="Yoshida T."/>
            <person name="Shimamura S."/>
            <person name="Takaki Y."/>
            <person name="Nagai Y."/>
            <person name="Toyoda A."/>
            <person name="Suzuki Y."/>
            <person name="Arimoto A."/>
            <person name="Ishii H."/>
            <person name="Satoh N."/>
            <person name="Nishiyama T."/>
            <person name="Hasebe M."/>
            <person name="Maruyama T."/>
            <person name="Minagawa J."/>
            <person name="Obokata J."/>
            <person name="Shigenobu S."/>
        </authorList>
    </citation>
    <scope>NUCLEOTIDE SEQUENCE [LARGE SCALE GENOMIC DNA]</scope>
</reference>
<keyword evidence="3" id="KW-1185">Reference proteome</keyword>
<evidence type="ECO:0000256" key="1">
    <source>
        <dbReference type="SAM" id="MobiDB-lite"/>
    </source>
</evidence>
<feature type="region of interest" description="Disordered" evidence="1">
    <location>
        <begin position="117"/>
        <end position="155"/>
    </location>
</feature>
<dbReference type="AlphaFoldDB" id="A0AAV4ERL4"/>
<feature type="compositionally biased region" description="Polar residues" evidence="1">
    <location>
        <begin position="142"/>
        <end position="152"/>
    </location>
</feature>
<organism evidence="2 3">
    <name type="scientific">Elysia marginata</name>
    <dbReference type="NCBI Taxonomy" id="1093978"/>
    <lineage>
        <taxon>Eukaryota</taxon>
        <taxon>Metazoa</taxon>
        <taxon>Spiralia</taxon>
        <taxon>Lophotrochozoa</taxon>
        <taxon>Mollusca</taxon>
        <taxon>Gastropoda</taxon>
        <taxon>Heterobranchia</taxon>
        <taxon>Euthyneura</taxon>
        <taxon>Panpulmonata</taxon>
        <taxon>Sacoglossa</taxon>
        <taxon>Placobranchoidea</taxon>
        <taxon>Plakobranchidae</taxon>
        <taxon>Elysia</taxon>
    </lineage>
</organism>
<gene>
    <name evidence="2" type="ORF">ElyMa_005487500</name>
</gene>
<dbReference type="Proteomes" id="UP000762676">
    <property type="component" value="Unassembled WGS sequence"/>
</dbReference>
<protein>
    <submittedName>
        <fullName evidence="2">Uncharacterized protein</fullName>
    </submittedName>
</protein>
<name>A0AAV4ERL4_9GAST</name>
<sequence>MIAVVVNGADALQTTEDDGDDSTYVQPTSPVSPAPRHALPTSPVGPAPPPAHRTVKRSGYVNDGVDAYMTMGEVRQPGKTDLLSLKQQLSQVEPGQHNDLDDDDVDSQFEYQNVGTLRVDSGISPGSRPGSARSSPRDRLDSPTSPQDSPRTSARKALKVMGITEDEVNRSHFPNRTGSLDSDDAISSHLPERNQFFSTSVPRTVGLGSGYAESNRSSMSSSCDQFDVNEQVRLREGALWCAVTAGLNKTWATKWVVMVEMVVVGVFVAVEGENALVIVAMQEIVVVVVLVEEVVVVVVLVEEVVVVVVIGFEEVAAVVVVVEEDMVVVVGFE</sequence>
<feature type="compositionally biased region" description="Low complexity" evidence="1">
    <location>
        <begin position="121"/>
        <end position="134"/>
    </location>
</feature>
<dbReference type="EMBL" id="BMAT01010941">
    <property type="protein sequence ID" value="GFR63628.1"/>
    <property type="molecule type" value="Genomic_DNA"/>
</dbReference>
<evidence type="ECO:0000313" key="3">
    <source>
        <dbReference type="Proteomes" id="UP000762676"/>
    </source>
</evidence>
<comment type="caution">
    <text evidence="2">The sequence shown here is derived from an EMBL/GenBank/DDBJ whole genome shotgun (WGS) entry which is preliminary data.</text>
</comment>
<evidence type="ECO:0000313" key="2">
    <source>
        <dbReference type="EMBL" id="GFR63628.1"/>
    </source>
</evidence>
<proteinExistence type="predicted"/>
<feature type="region of interest" description="Disordered" evidence="1">
    <location>
        <begin position="1"/>
        <end position="59"/>
    </location>
</feature>